<dbReference type="InterPro" id="IPR013785">
    <property type="entry name" value="Aldolase_TIM"/>
</dbReference>
<dbReference type="AlphaFoldDB" id="A0A0F9U1N4"/>
<keyword evidence="2" id="KW-0288">FMN</keyword>
<evidence type="ECO:0000256" key="2">
    <source>
        <dbReference type="ARBA" id="ARBA00022643"/>
    </source>
</evidence>
<sequence>MKIPKLQIGNITADIPIVQGGMGVRVSLSSLASAVAEEGGIGTISSIGLGDLEVSKNEYERVSREALEREIRKAKSMTNGHIAVNFMGVLSNADDLIMAAVREGIKIIVYGAGLPIKLPSLVEDSSVNLLPIVSSARVAELILRVWDKRYEKTADAIILEGPLAGGHLGFSEEQLYQPEKYSLENLLPEVLETVKAYEDKYGKKIPVIAAGGIFNGKDIARMLSLGASGVQMATRFVCTEECDVSQEFKQAYLDVKEEDIAIIKSPVGMPGRAIQNKFLKDLEIKGKLKIKCPYRCLSVCKVSEARYCIALALVNSYFGDVDHGLIFCGKNAYRCDKIVTVKELISGLLAELEAA</sequence>
<reference evidence="4" key="1">
    <citation type="journal article" date="2015" name="Nature">
        <title>Complex archaea that bridge the gap between prokaryotes and eukaryotes.</title>
        <authorList>
            <person name="Spang A."/>
            <person name="Saw J.H."/>
            <person name="Jorgensen S.L."/>
            <person name="Zaremba-Niedzwiedzka K."/>
            <person name="Martijn J."/>
            <person name="Lind A.E."/>
            <person name="van Eijk R."/>
            <person name="Schleper C."/>
            <person name="Guy L."/>
            <person name="Ettema T.J."/>
        </authorList>
    </citation>
    <scope>NUCLEOTIDE SEQUENCE</scope>
</reference>
<dbReference type="EMBL" id="LAZR01001270">
    <property type="protein sequence ID" value="KKN47548.1"/>
    <property type="molecule type" value="Genomic_DNA"/>
</dbReference>
<protein>
    <submittedName>
        <fullName evidence="4">Uncharacterized protein</fullName>
    </submittedName>
</protein>
<proteinExistence type="predicted"/>
<evidence type="ECO:0000256" key="3">
    <source>
        <dbReference type="ARBA" id="ARBA00023002"/>
    </source>
</evidence>
<organism evidence="4">
    <name type="scientific">marine sediment metagenome</name>
    <dbReference type="NCBI Taxonomy" id="412755"/>
    <lineage>
        <taxon>unclassified sequences</taxon>
        <taxon>metagenomes</taxon>
        <taxon>ecological metagenomes</taxon>
    </lineage>
</organism>
<keyword evidence="3" id="KW-0560">Oxidoreductase</keyword>
<dbReference type="Pfam" id="PF03060">
    <property type="entry name" value="NMO"/>
    <property type="match status" value="1"/>
</dbReference>
<dbReference type="InterPro" id="IPR004136">
    <property type="entry name" value="NMO"/>
</dbReference>
<dbReference type="PANTHER" id="PTHR32332">
    <property type="entry name" value="2-NITROPROPANE DIOXYGENASE"/>
    <property type="match status" value="1"/>
</dbReference>
<dbReference type="SUPFAM" id="SSF51412">
    <property type="entry name" value="Inosine monophosphate dehydrogenase (IMPDH)"/>
    <property type="match status" value="1"/>
</dbReference>
<comment type="caution">
    <text evidence="4">The sequence shown here is derived from an EMBL/GenBank/DDBJ whole genome shotgun (WGS) entry which is preliminary data.</text>
</comment>
<dbReference type="PANTHER" id="PTHR32332:SF18">
    <property type="entry name" value="2-NITROPROPANE DIOXYGENASE"/>
    <property type="match status" value="1"/>
</dbReference>
<gene>
    <name evidence="4" type="ORF">LCGC14_0661830</name>
</gene>
<evidence type="ECO:0000313" key="4">
    <source>
        <dbReference type="EMBL" id="KKN47548.1"/>
    </source>
</evidence>
<evidence type="ECO:0000256" key="1">
    <source>
        <dbReference type="ARBA" id="ARBA00022630"/>
    </source>
</evidence>
<name>A0A0F9U1N4_9ZZZZ</name>
<dbReference type="GO" id="GO:0018580">
    <property type="term" value="F:nitronate monooxygenase activity"/>
    <property type="evidence" value="ECO:0007669"/>
    <property type="project" value="InterPro"/>
</dbReference>
<dbReference type="Gene3D" id="3.20.20.70">
    <property type="entry name" value="Aldolase class I"/>
    <property type="match status" value="1"/>
</dbReference>
<dbReference type="CDD" id="cd04730">
    <property type="entry name" value="NPD_like"/>
    <property type="match status" value="1"/>
</dbReference>
<accession>A0A0F9U1N4</accession>
<keyword evidence="1" id="KW-0285">Flavoprotein</keyword>